<dbReference type="Pfam" id="PF00232">
    <property type="entry name" value="Glyco_hydro_1"/>
    <property type="match status" value="1"/>
</dbReference>
<evidence type="ECO:0000313" key="5">
    <source>
        <dbReference type="EMBL" id="CAK1540956.1"/>
    </source>
</evidence>
<dbReference type="GO" id="GO:0008422">
    <property type="term" value="F:beta-glucosidase activity"/>
    <property type="evidence" value="ECO:0007669"/>
    <property type="project" value="TreeGrafter"/>
</dbReference>
<sequence>MAGLPPRRLVWKMTIESRTTERQSTSVLDALEEGVNLKGYIVCSLIDNFEWMSGYSECFGLYQVNFESPEKTRTPKKSAFIYKEIIKSRIINPNYEPPSRTMWIDEGH</sequence>
<dbReference type="GO" id="GO:0005975">
    <property type="term" value="P:carbohydrate metabolic process"/>
    <property type="evidence" value="ECO:0007669"/>
    <property type="project" value="InterPro"/>
</dbReference>
<name>A0AAV1IUZ6_9NEOP</name>
<dbReference type="AlphaFoldDB" id="A0AAV1IUZ6"/>
<gene>
    <name evidence="5" type="ORF">LNINA_LOCUS975</name>
</gene>
<protein>
    <submittedName>
        <fullName evidence="5">Uncharacterized protein</fullName>
    </submittedName>
</protein>
<comment type="similarity">
    <text evidence="1 4">Belongs to the glycosyl hydrolase 1 family.</text>
</comment>
<dbReference type="InterPro" id="IPR017853">
    <property type="entry name" value="GH"/>
</dbReference>
<accession>A0AAV1IUZ6</accession>
<evidence type="ECO:0000256" key="2">
    <source>
        <dbReference type="ARBA" id="ARBA00022801"/>
    </source>
</evidence>
<dbReference type="Gene3D" id="3.20.20.80">
    <property type="entry name" value="Glycosidases"/>
    <property type="match status" value="1"/>
</dbReference>
<dbReference type="EMBL" id="CAVLEF010000002">
    <property type="protein sequence ID" value="CAK1540956.1"/>
    <property type="molecule type" value="Genomic_DNA"/>
</dbReference>
<dbReference type="InterPro" id="IPR001360">
    <property type="entry name" value="Glyco_hydro_1"/>
</dbReference>
<dbReference type="PANTHER" id="PTHR10353:SF36">
    <property type="entry name" value="LP05116P"/>
    <property type="match status" value="1"/>
</dbReference>
<reference evidence="5 6" key="1">
    <citation type="submission" date="2023-11" db="EMBL/GenBank/DDBJ databases">
        <authorList>
            <person name="Okamura Y."/>
        </authorList>
    </citation>
    <scope>NUCLEOTIDE SEQUENCE [LARGE SCALE GENOMIC DNA]</scope>
</reference>
<dbReference type="PANTHER" id="PTHR10353">
    <property type="entry name" value="GLYCOSYL HYDROLASE"/>
    <property type="match status" value="1"/>
</dbReference>
<evidence type="ECO:0000256" key="4">
    <source>
        <dbReference type="RuleBase" id="RU003690"/>
    </source>
</evidence>
<comment type="caution">
    <text evidence="5">The sequence shown here is derived from an EMBL/GenBank/DDBJ whole genome shotgun (WGS) entry which is preliminary data.</text>
</comment>
<evidence type="ECO:0000313" key="6">
    <source>
        <dbReference type="Proteomes" id="UP001497472"/>
    </source>
</evidence>
<proteinExistence type="inferred from homology"/>
<evidence type="ECO:0000256" key="1">
    <source>
        <dbReference type="ARBA" id="ARBA00010838"/>
    </source>
</evidence>
<dbReference type="SUPFAM" id="SSF51445">
    <property type="entry name" value="(Trans)glycosidases"/>
    <property type="match status" value="1"/>
</dbReference>
<keyword evidence="3" id="KW-0326">Glycosidase</keyword>
<keyword evidence="2" id="KW-0378">Hydrolase</keyword>
<dbReference type="Proteomes" id="UP001497472">
    <property type="component" value="Unassembled WGS sequence"/>
</dbReference>
<organism evidence="5 6">
    <name type="scientific">Leptosia nina</name>
    <dbReference type="NCBI Taxonomy" id="320188"/>
    <lineage>
        <taxon>Eukaryota</taxon>
        <taxon>Metazoa</taxon>
        <taxon>Ecdysozoa</taxon>
        <taxon>Arthropoda</taxon>
        <taxon>Hexapoda</taxon>
        <taxon>Insecta</taxon>
        <taxon>Pterygota</taxon>
        <taxon>Neoptera</taxon>
        <taxon>Endopterygota</taxon>
        <taxon>Lepidoptera</taxon>
        <taxon>Glossata</taxon>
        <taxon>Ditrysia</taxon>
        <taxon>Papilionoidea</taxon>
        <taxon>Pieridae</taxon>
        <taxon>Pierinae</taxon>
        <taxon>Leptosia</taxon>
    </lineage>
</organism>
<evidence type="ECO:0000256" key="3">
    <source>
        <dbReference type="ARBA" id="ARBA00023295"/>
    </source>
</evidence>
<keyword evidence="6" id="KW-1185">Reference proteome</keyword>